<evidence type="ECO:0000313" key="2">
    <source>
        <dbReference type="EMBL" id="MBB4867899.1"/>
    </source>
</evidence>
<dbReference type="InterPro" id="IPR016181">
    <property type="entry name" value="Acyl_CoA_acyltransferase"/>
</dbReference>
<sequence length="167" mass="17385">MHYHIRPERPADAGIIRQVIEAAFAVAEHSDGTEGAIVDALRAAGALSVSLVATVADQVVGHVAFSPITLDGADLGWFGLGPVSVRPDLHGQGIGAALIRAGLAQLKAQGARGCVVLGDPRYYPRFGFAVDPAIQYEGVPPEYFMALSLDGSRATGMVAYHTAFSAS</sequence>
<name>A0A7W7KS14_PSENT</name>
<dbReference type="CDD" id="cd04301">
    <property type="entry name" value="NAT_SF"/>
    <property type="match status" value="1"/>
</dbReference>
<evidence type="ECO:0000259" key="1">
    <source>
        <dbReference type="PROSITE" id="PS51186"/>
    </source>
</evidence>
<evidence type="ECO:0000313" key="3">
    <source>
        <dbReference type="Proteomes" id="UP000566995"/>
    </source>
</evidence>
<dbReference type="Proteomes" id="UP000566995">
    <property type="component" value="Unassembled WGS sequence"/>
</dbReference>
<dbReference type="SUPFAM" id="SSF55729">
    <property type="entry name" value="Acyl-CoA N-acyltransferases (Nat)"/>
    <property type="match status" value="1"/>
</dbReference>
<dbReference type="EC" id="2.3.1.-" evidence="2"/>
<reference evidence="2 3" key="1">
    <citation type="submission" date="2020-08" db="EMBL/GenBank/DDBJ databases">
        <title>Functional genomics of gut bacteria from endangered species of beetles.</title>
        <authorList>
            <person name="Carlos-Shanley C."/>
        </authorList>
    </citation>
    <scope>NUCLEOTIDE SEQUENCE [LARGE SCALE GENOMIC DNA]</scope>
    <source>
        <strain evidence="2 3">S00179</strain>
    </source>
</reference>
<dbReference type="InterPro" id="IPR000182">
    <property type="entry name" value="GNAT_dom"/>
</dbReference>
<dbReference type="Gene3D" id="3.40.630.30">
    <property type="match status" value="1"/>
</dbReference>
<feature type="domain" description="N-acetyltransferase" evidence="1">
    <location>
        <begin position="3"/>
        <end position="150"/>
    </location>
</feature>
<keyword evidence="2" id="KW-0012">Acyltransferase</keyword>
<keyword evidence="2" id="KW-0808">Transferase</keyword>
<comment type="caution">
    <text evidence="2">The sequence shown here is derived from an EMBL/GenBank/DDBJ whole genome shotgun (WGS) entry which is preliminary data.</text>
</comment>
<dbReference type="RefSeq" id="WP_184597945.1">
    <property type="nucleotide sequence ID" value="NZ_JACHLI010000051.1"/>
</dbReference>
<gene>
    <name evidence="2" type="ORF">HNP46_006818</name>
</gene>
<dbReference type="AlphaFoldDB" id="A0A7W7KS14"/>
<dbReference type="PROSITE" id="PS51186">
    <property type="entry name" value="GNAT"/>
    <property type="match status" value="1"/>
</dbReference>
<dbReference type="GO" id="GO:0016747">
    <property type="term" value="F:acyltransferase activity, transferring groups other than amino-acyl groups"/>
    <property type="evidence" value="ECO:0007669"/>
    <property type="project" value="InterPro"/>
</dbReference>
<protein>
    <submittedName>
        <fullName evidence="2">Putative acetyltransferase</fullName>
        <ecNumber evidence="2">2.3.1.-</ecNumber>
    </submittedName>
</protein>
<proteinExistence type="predicted"/>
<dbReference type="Pfam" id="PF13508">
    <property type="entry name" value="Acetyltransf_7"/>
    <property type="match status" value="1"/>
</dbReference>
<organism evidence="2 3">
    <name type="scientific">Pseudomonas nitroreducens</name>
    <dbReference type="NCBI Taxonomy" id="46680"/>
    <lineage>
        <taxon>Bacteria</taxon>
        <taxon>Pseudomonadati</taxon>
        <taxon>Pseudomonadota</taxon>
        <taxon>Gammaproteobacteria</taxon>
        <taxon>Pseudomonadales</taxon>
        <taxon>Pseudomonadaceae</taxon>
        <taxon>Pseudomonas</taxon>
    </lineage>
</organism>
<dbReference type="EMBL" id="JACHLI010000051">
    <property type="protein sequence ID" value="MBB4867899.1"/>
    <property type="molecule type" value="Genomic_DNA"/>
</dbReference>
<accession>A0A7W7KS14</accession>